<dbReference type="PANTHER" id="PTHR11403">
    <property type="entry name" value="CYTOCHROME C OXIDASE SUBUNIT III"/>
    <property type="match status" value="1"/>
</dbReference>
<keyword evidence="5 7" id="KW-0472">Membrane</keyword>
<evidence type="ECO:0000313" key="10">
    <source>
        <dbReference type="Proteomes" id="UP000539642"/>
    </source>
</evidence>
<reference evidence="9 10" key="1">
    <citation type="submission" date="2020-08" db="EMBL/GenBank/DDBJ databases">
        <title>Genomic Encyclopedia of Type Strains, Phase IV (KMG-IV): sequencing the most valuable type-strain genomes for metagenomic binning, comparative biology and taxonomic classification.</title>
        <authorList>
            <person name="Goeker M."/>
        </authorList>
    </citation>
    <scope>NUCLEOTIDE SEQUENCE [LARGE SCALE GENOMIC DNA]</scope>
    <source>
        <strain evidence="9 10">DSM 28570</strain>
    </source>
</reference>
<sequence>MMASTSDTTGIRIGMWIFLYSEIILFGGLFVLYAVYLYEYSELFAQGGKELNRIIGSLNTVVLLASSCTVAASITAIQRGKKGQAMACLAVSIFCGLVFVVNKYFEWGAKIHHDIYPNSATLQDGEPGLNIFFGLYYVITGLHGLHVIIGMVLLTTSLVLVHRGRITASRYAVLENSGLYWHLVDLIWIFVFPLFYLVL</sequence>
<comment type="caution">
    <text evidence="9">The sequence shown here is derived from an EMBL/GenBank/DDBJ whole genome shotgun (WGS) entry which is preliminary data.</text>
</comment>
<dbReference type="InterPro" id="IPR035973">
    <property type="entry name" value="Cyt_c_oxidase_su3-like_sf"/>
</dbReference>
<evidence type="ECO:0000256" key="7">
    <source>
        <dbReference type="SAM" id="Phobius"/>
    </source>
</evidence>
<evidence type="ECO:0000256" key="3">
    <source>
        <dbReference type="ARBA" id="ARBA00022692"/>
    </source>
</evidence>
<keyword evidence="10" id="KW-1185">Reference proteome</keyword>
<organism evidence="9 10">
    <name type="scientific">Desulfoprunum benzoelyticum</name>
    <dbReference type="NCBI Taxonomy" id="1506996"/>
    <lineage>
        <taxon>Bacteria</taxon>
        <taxon>Pseudomonadati</taxon>
        <taxon>Thermodesulfobacteriota</taxon>
        <taxon>Desulfobulbia</taxon>
        <taxon>Desulfobulbales</taxon>
        <taxon>Desulfobulbaceae</taxon>
        <taxon>Desulfoprunum</taxon>
    </lineage>
</organism>
<dbReference type="CDD" id="cd02862">
    <property type="entry name" value="NorE_like"/>
    <property type="match status" value="1"/>
</dbReference>
<dbReference type="RefSeq" id="WP_240191692.1">
    <property type="nucleotide sequence ID" value="NZ_JACHEO010000016.1"/>
</dbReference>
<evidence type="ECO:0000256" key="4">
    <source>
        <dbReference type="ARBA" id="ARBA00022989"/>
    </source>
</evidence>
<evidence type="ECO:0000256" key="6">
    <source>
        <dbReference type="RuleBase" id="RU003376"/>
    </source>
</evidence>
<keyword evidence="3 6" id="KW-0812">Transmembrane</keyword>
<dbReference type="AlphaFoldDB" id="A0A840UZG6"/>
<feature type="domain" description="Heme-copper oxidase subunit III family profile" evidence="8">
    <location>
        <begin position="1"/>
        <end position="199"/>
    </location>
</feature>
<dbReference type="GO" id="GO:0005886">
    <property type="term" value="C:plasma membrane"/>
    <property type="evidence" value="ECO:0007669"/>
    <property type="project" value="UniProtKB-SubCell"/>
</dbReference>
<evidence type="ECO:0000256" key="5">
    <source>
        <dbReference type="ARBA" id="ARBA00023136"/>
    </source>
</evidence>
<dbReference type="EMBL" id="JACHEO010000016">
    <property type="protein sequence ID" value="MBB5348844.1"/>
    <property type="molecule type" value="Genomic_DNA"/>
</dbReference>
<dbReference type="InterPro" id="IPR013833">
    <property type="entry name" value="Cyt_c_oxidase_su3_a-hlx"/>
</dbReference>
<dbReference type="PROSITE" id="PS50253">
    <property type="entry name" value="COX3"/>
    <property type="match status" value="1"/>
</dbReference>
<gene>
    <name evidence="9" type="ORF">HNQ81_002585</name>
</gene>
<evidence type="ECO:0000256" key="1">
    <source>
        <dbReference type="ARBA" id="ARBA00004141"/>
    </source>
</evidence>
<evidence type="ECO:0000259" key="8">
    <source>
        <dbReference type="PROSITE" id="PS50253"/>
    </source>
</evidence>
<dbReference type="SUPFAM" id="SSF81452">
    <property type="entry name" value="Cytochrome c oxidase subunit III-like"/>
    <property type="match status" value="1"/>
</dbReference>
<proteinExistence type="inferred from homology"/>
<feature type="transmembrane region" description="Helical" evidence="7">
    <location>
        <begin position="179"/>
        <end position="198"/>
    </location>
</feature>
<protein>
    <submittedName>
        <fullName evidence="9">Cytochrome c oxidase subunit 3</fullName>
    </submittedName>
</protein>
<dbReference type="GO" id="GO:0019646">
    <property type="term" value="P:aerobic electron transport chain"/>
    <property type="evidence" value="ECO:0007669"/>
    <property type="project" value="InterPro"/>
</dbReference>
<evidence type="ECO:0000256" key="2">
    <source>
        <dbReference type="ARBA" id="ARBA00010581"/>
    </source>
</evidence>
<comment type="subcellular location">
    <subcellularLocation>
        <location evidence="6">Cell membrane</location>
        <topology evidence="6">Multi-pass membrane protein</topology>
    </subcellularLocation>
    <subcellularLocation>
        <location evidence="1">Membrane</location>
        <topology evidence="1">Multi-pass membrane protein</topology>
    </subcellularLocation>
</comment>
<dbReference type="Proteomes" id="UP000539642">
    <property type="component" value="Unassembled WGS sequence"/>
</dbReference>
<keyword evidence="4 7" id="KW-1133">Transmembrane helix</keyword>
<feature type="transmembrane region" description="Helical" evidence="7">
    <location>
        <begin position="54"/>
        <end position="74"/>
    </location>
</feature>
<name>A0A840UZG6_9BACT</name>
<dbReference type="PANTHER" id="PTHR11403:SF6">
    <property type="entry name" value="NITRIC OXIDE REDUCTASE SUBUNIT E"/>
    <property type="match status" value="1"/>
</dbReference>
<dbReference type="Gene3D" id="1.20.120.80">
    <property type="entry name" value="Cytochrome c oxidase, subunit III, four-helix bundle"/>
    <property type="match status" value="1"/>
</dbReference>
<dbReference type="InterPro" id="IPR000298">
    <property type="entry name" value="Cyt_c_oxidase-like_su3"/>
</dbReference>
<evidence type="ECO:0000313" key="9">
    <source>
        <dbReference type="EMBL" id="MBB5348844.1"/>
    </source>
</evidence>
<comment type="similarity">
    <text evidence="2 6">Belongs to the cytochrome c oxidase subunit 3 family.</text>
</comment>
<feature type="transmembrane region" description="Helical" evidence="7">
    <location>
        <begin position="12"/>
        <end position="34"/>
    </location>
</feature>
<feature type="transmembrane region" description="Helical" evidence="7">
    <location>
        <begin position="86"/>
        <end position="105"/>
    </location>
</feature>
<accession>A0A840UZG6</accession>
<dbReference type="InterPro" id="IPR024791">
    <property type="entry name" value="Cyt_c/ubiquinol_Oxase_su3"/>
</dbReference>
<dbReference type="Pfam" id="PF00510">
    <property type="entry name" value="COX3"/>
    <property type="match status" value="1"/>
</dbReference>
<feature type="transmembrane region" description="Helical" evidence="7">
    <location>
        <begin position="135"/>
        <end position="159"/>
    </location>
</feature>
<dbReference type="GO" id="GO:0004129">
    <property type="term" value="F:cytochrome-c oxidase activity"/>
    <property type="evidence" value="ECO:0007669"/>
    <property type="project" value="InterPro"/>
</dbReference>